<name>A0A0A5I0Q6_PHOS4</name>
<dbReference type="AlphaFoldDB" id="A0A0A5I0Q6"/>
<dbReference type="OrthoDB" id="9797755at2"/>
<evidence type="ECO:0000313" key="1">
    <source>
        <dbReference type="EMBL" id="KGY09354.1"/>
    </source>
</evidence>
<protein>
    <recommendedName>
        <fullName evidence="3">Alpha/beta hydrolase</fullName>
    </recommendedName>
</protein>
<dbReference type="InterPro" id="IPR029058">
    <property type="entry name" value="AB_hydrolase_fold"/>
</dbReference>
<sequence>MSSNFVICVRNVKGKGEQAKFGNEPGTTRYLEVPDGQSPHPQQHRLTRTEWLERLLVRARTGQHDTIEKSPVSGYTIGDILIFVHGYNNSITAIMHRHDLLQKRLREVGYKGAIVSFDWPSAQCTLNYAEDRCDAKQTALKLVKDGIVVLAKNQLEQDRNHCDIDVHLLGHSTGAYVIREAFYEAKFDRYLQRIKWNVSQIALIGGDIARKSTYRKDGKSQALFEHAIRITNYQNPHDNALKISNIKRLGAAPRVGRVGLDDSAPDNLVNVRVDRHWKQLDEDKSAVHPDANWTHSWHFDDKQFARDLLFTLQGDVDRASIETREKIDGELHLKVSEQ</sequence>
<gene>
    <name evidence="1" type="ORF">NM06_07930</name>
</gene>
<evidence type="ECO:0008006" key="3">
    <source>
        <dbReference type="Google" id="ProtNLM"/>
    </source>
</evidence>
<accession>A0A0A5I0Q6</accession>
<evidence type="ECO:0000313" key="2">
    <source>
        <dbReference type="Proteomes" id="UP000030451"/>
    </source>
</evidence>
<dbReference type="EMBL" id="JRWP01000008">
    <property type="protein sequence ID" value="KGY09354.1"/>
    <property type="molecule type" value="Genomic_DNA"/>
</dbReference>
<proteinExistence type="predicted"/>
<dbReference type="SUPFAM" id="SSF53474">
    <property type="entry name" value="alpha/beta-Hydrolases"/>
    <property type="match status" value="1"/>
</dbReference>
<organism evidence="1 2">
    <name type="scientific">Photobacterium sp. (strain ATCC 43367)</name>
    <dbReference type="NCBI Taxonomy" id="379097"/>
    <lineage>
        <taxon>Bacteria</taxon>
        <taxon>Pseudomonadati</taxon>
        <taxon>Pseudomonadota</taxon>
        <taxon>Gammaproteobacteria</taxon>
        <taxon>Vibrionales</taxon>
        <taxon>Vibrionaceae</taxon>
        <taxon>Vibrio</taxon>
        <taxon>Vibrio oreintalis group</taxon>
    </lineage>
</organism>
<dbReference type="Pfam" id="PF05990">
    <property type="entry name" value="DUF900"/>
    <property type="match status" value="1"/>
</dbReference>
<reference evidence="1 2" key="1">
    <citation type="submission" date="2014-10" db="EMBL/GenBank/DDBJ databases">
        <title>Genome sequencing of Vibrio sinaloensis T08.</title>
        <authorList>
            <person name="Chan K.-G."/>
            <person name="Mohamad N.I."/>
        </authorList>
    </citation>
    <scope>NUCLEOTIDE SEQUENCE [LARGE SCALE GENOMIC DNA]</scope>
    <source>
        <strain evidence="1 2">T08</strain>
    </source>
</reference>
<dbReference type="Gene3D" id="3.40.50.1820">
    <property type="entry name" value="alpha/beta hydrolase"/>
    <property type="match status" value="1"/>
</dbReference>
<comment type="caution">
    <text evidence="1">The sequence shown here is derived from an EMBL/GenBank/DDBJ whole genome shotgun (WGS) entry which is preliminary data.</text>
</comment>
<dbReference type="STRING" id="379097.SE23_02030"/>
<dbReference type="InterPro" id="IPR010297">
    <property type="entry name" value="DUF900_hydrolase"/>
</dbReference>
<dbReference type="Proteomes" id="UP000030451">
    <property type="component" value="Unassembled WGS sequence"/>
</dbReference>